<feature type="transmembrane region" description="Helical" evidence="9">
    <location>
        <begin position="98"/>
        <end position="116"/>
    </location>
</feature>
<keyword evidence="10" id="KW-1185">Reference proteome</keyword>
<dbReference type="Pfam" id="PF03083">
    <property type="entry name" value="MtN3_slv"/>
    <property type="match status" value="1"/>
</dbReference>
<keyword evidence="7 9" id="KW-1133">Transmembrane helix</keyword>
<dbReference type="GO" id="GO:0051119">
    <property type="term" value="F:sugar transmembrane transporter activity"/>
    <property type="evidence" value="ECO:0007669"/>
    <property type="project" value="InterPro"/>
</dbReference>
<sequence length="231" mass="26557">MNFVDIFGIYVGILGISLCLLPIISIKQWIKKKSSDGFPSAGYSTSTFINGVWLKYGLMSQIDNQNTFLVIMLILNGIYSLLYLFYTSNKKRFIGENLLVILFTYGIIFYTDLLPFEDGTKFIGRVASFSNSLRFVPAFADIYNVIIKTKTTEYIPFQQTCAFAFIISQFFFHSLMTNNYYKMYTQFAGMATIGVYFALYYFYPPQTWDVPIFNKSASKVAVNKKETKKSK</sequence>
<evidence type="ECO:0000256" key="6">
    <source>
        <dbReference type="ARBA" id="ARBA00022737"/>
    </source>
</evidence>
<reference evidence="11" key="2">
    <citation type="submission" date="2015-08" db="UniProtKB">
        <authorList>
            <consortium name="WormBaseParasite"/>
        </authorList>
    </citation>
    <scope>IDENTIFICATION</scope>
</reference>
<feature type="transmembrane region" description="Helical" evidence="9">
    <location>
        <begin position="6"/>
        <end position="26"/>
    </location>
</feature>
<dbReference type="Gene3D" id="1.20.1280.290">
    <property type="match status" value="2"/>
</dbReference>
<evidence type="ECO:0000313" key="10">
    <source>
        <dbReference type="Proteomes" id="UP000035680"/>
    </source>
</evidence>
<keyword evidence="8 9" id="KW-0472">Membrane</keyword>
<proteinExistence type="inferred from homology"/>
<keyword evidence="6" id="KW-0677">Repeat</keyword>
<comment type="subcellular location">
    <subcellularLocation>
        <location evidence="1">Endomembrane system</location>
        <topology evidence="1">Multi-pass membrane protein</topology>
    </subcellularLocation>
</comment>
<protein>
    <recommendedName>
        <fullName evidence="9">Sugar transporter SWEET</fullName>
    </recommendedName>
</protein>
<keyword evidence="4 9" id="KW-0762">Sugar transport</keyword>
<dbReference type="InterPro" id="IPR047664">
    <property type="entry name" value="SWEET"/>
</dbReference>
<comment type="similarity">
    <text evidence="2 9">Belongs to the SWEET sugar transporter family.</text>
</comment>
<comment type="caution">
    <text evidence="9">Lacks conserved residue(s) required for the propagation of feature annotation.</text>
</comment>
<evidence type="ECO:0000313" key="11">
    <source>
        <dbReference type="WBParaSite" id="SVE_0138200.1"/>
    </source>
</evidence>
<keyword evidence="3 9" id="KW-0813">Transport</keyword>
<dbReference type="GO" id="GO:0016020">
    <property type="term" value="C:membrane"/>
    <property type="evidence" value="ECO:0007669"/>
    <property type="project" value="InterPro"/>
</dbReference>
<feature type="transmembrane region" description="Helical" evidence="9">
    <location>
        <begin position="154"/>
        <end position="172"/>
    </location>
</feature>
<evidence type="ECO:0000256" key="9">
    <source>
        <dbReference type="RuleBase" id="RU910715"/>
    </source>
</evidence>
<feature type="transmembrane region" description="Helical" evidence="9">
    <location>
        <begin position="184"/>
        <end position="203"/>
    </location>
</feature>
<evidence type="ECO:0000256" key="1">
    <source>
        <dbReference type="ARBA" id="ARBA00004127"/>
    </source>
</evidence>
<reference evidence="10" key="1">
    <citation type="submission" date="2014-07" db="EMBL/GenBank/DDBJ databases">
        <authorList>
            <person name="Martin A.A"/>
            <person name="De Silva N."/>
        </authorList>
    </citation>
    <scope>NUCLEOTIDE SEQUENCE</scope>
</reference>
<evidence type="ECO:0000256" key="2">
    <source>
        <dbReference type="ARBA" id="ARBA00007809"/>
    </source>
</evidence>
<dbReference type="Proteomes" id="UP000035680">
    <property type="component" value="Unassembled WGS sequence"/>
</dbReference>
<accession>A0A0K0EXX5</accession>
<feature type="transmembrane region" description="Helical" evidence="9">
    <location>
        <begin position="68"/>
        <end position="86"/>
    </location>
</feature>
<dbReference type="PANTHER" id="PTHR10791:SF245">
    <property type="entry name" value="SUGAR TRANSPORTER SWEET"/>
    <property type="match status" value="1"/>
</dbReference>
<evidence type="ECO:0000256" key="4">
    <source>
        <dbReference type="ARBA" id="ARBA00022597"/>
    </source>
</evidence>
<keyword evidence="5 9" id="KW-0812">Transmembrane</keyword>
<dbReference type="InterPro" id="IPR004316">
    <property type="entry name" value="SWEET_rpt"/>
</dbReference>
<evidence type="ECO:0000256" key="5">
    <source>
        <dbReference type="ARBA" id="ARBA00022692"/>
    </source>
</evidence>
<evidence type="ECO:0000256" key="7">
    <source>
        <dbReference type="ARBA" id="ARBA00022989"/>
    </source>
</evidence>
<evidence type="ECO:0000256" key="8">
    <source>
        <dbReference type="ARBA" id="ARBA00023136"/>
    </source>
</evidence>
<dbReference type="AlphaFoldDB" id="A0A0K0EXX5"/>
<evidence type="ECO:0000256" key="3">
    <source>
        <dbReference type="ARBA" id="ARBA00022448"/>
    </source>
</evidence>
<comment type="function">
    <text evidence="9">Mediates sugar transport across membranes.</text>
</comment>
<dbReference type="PANTHER" id="PTHR10791">
    <property type="entry name" value="RAG1-ACTIVATING PROTEIN 1"/>
    <property type="match status" value="1"/>
</dbReference>
<name>A0A0K0EXX5_STRVS</name>
<dbReference type="WBParaSite" id="SVE_0138200.1">
    <property type="protein sequence ID" value="SVE_0138200.1"/>
    <property type="gene ID" value="SVE_0138200"/>
</dbReference>
<organism evidence="10 11">
    <name type="scientific">Strongyloides venezuelensis</name>
    <name type="common">Threadworm</name>
    <dbReference type="NCBI Taxonomy" id="75913"/>
    <lineage>
        <taxon>Eukaryota</taxon>
        <taxon>Metazoa</taxon>
        <taxon>Ecdysozoa</taxon>
        <taxon>Nematoda</taxon>
        <taxon>Chromadorea</taxon>
        <taxon>Rhabditida</taxon>
        <taxon>Tylenchina</taxon>
        <taxon>Panagrolaimomorpha</taxon>
        <taxon>Strongyloidoidea</taxon>
        <taxon>Strongyloididae</taxon>
        <taxon>Strongyloides</taxon>
    </lineage>
</organism>
<dbReference type="GO" id="GO:0012505">
    <property type="term" value="C:endomembrane system"/>
    <property type="evidence" value="ECO:0007669"/>
    <property type="project" value="UniProtKB-SubCell"/>
</dbReference>